<evidence type="ECO:0000313" key="5">
    <source>
        <dbReference type="EMBL" id="PNG22336.1"/>
    </source>
</evidence>
<dbReference type="GO" id="GO:0015074">
    <property type="term" value="P:DNA integration"/>
    <property type="evidence" value="ECO:0007669"/>
    <property type="project" value="InterPro"/>
</dbReference>
<comment type="caution">
    <text evidence="5">The sequence shown here is derived from an EMBL/GenBank/DDBJ whole genome shotgun (WGS) entry which is preliminary data.</text>
</comment>
<gene>
    <name evidence="5" type="ORF">C1J00_09990</name>
</gene>
<dbReference type="GO" id="GO:0006310">
    <property type="term" value="P:DNA recombination"/>
    <property type="evidence" value="ECO:0007669"/>
    <property type="project" value="UniProtKB-KW"/>
</dbReference>
<dbReference type="AlphaFoldDB" id="A0A2N8TTI0"/>
<dbReference type="EMBL" id="POUC01000051">
    <property type="protein sequence ID" value="PNG22336.1"/>
    <property type="molecule type" value="Genomic_DNA"/>
</dbReference>
<reference evidence="5 6" key="1">
    <citation type="submission" date="2018-01" db="EMBL/GenBank/DDBJ databases">
        <title>Draft genome sequence of Streptomyces sp. 13K301.</title>
        <authorList>
            <person name="Sahin N."/>
            <person name="Saygin H."/>
            <person name="Ay H."/>
        </authorList>
    </citation>
    <scope>NUCLEOTIDE SEQUENCE [LARGE SCALE GENOMIC DNA]</scope>
    <source>
        <strain evidence="5 6">13K301</strain>
    </source>
</reference>
<accession>A0A2N8TTI0</accession>
<evidence type="ECO:0000259" key="4">
    <source>
        <dbReference type="PROSITE" id="PS51898"/>
    </source>
</evidence>
<dbReference type="InterPro" id="IPR052925">
    <property type="entry name" value="Phage_Integrase-like_Recomb"/>
</dbReference>
<keyword evidence="1" id="KW-0238">DNA-binding</keyword>
<dbReference type="Gene3D" id="1.10.443.10">
    <property type="entry name" value="Intergrase catalytic core"/>
    <property type="match status" value="1"/>
</dbReference>
<sequence length="507" mass="57766">MERIRPPYRGIRWLSRCQGPRTADRGRQASGRSAHRGGHRAGTGRARYRLSSTPSTPRPERLRPALQAGRAWTRRPHAPRAPALRRRRPHRPGDHAQNHDRGLSSAAEPGIARGRRSISMNEEYVDEIVDAELVEDRELARAAPAPRLLVNQHTALMPGEEIPTSDNPRTTYTERDVYYNEATAQAIKEAEAAESPQRRTAMRLFEAWCAEQKQVAKPCTTKTYTEYGHHLMERGLKVTTIQHYMSLIRTSMPAGKRPDPSVYLMLLRHYRKKNKRALRRKEAFPITLSYLVPMMKKAEAGDRPIGWRDSAMLAFGYRFLGRSIEDVDLDLEDVKILDDMVTVWLAEDKTHKGEEQTLYLHDREDLRLVFRMRRWVDYLASQGITTGPVFREVKRNGTIASSETRAKTATKRGDHLRPQTVNDRVKLWFAAAGLKTDGRPVSSHSLRAGGATDLGMNGATDEELEEAGRWKKGSRIPRERYVRPTKDAKADPFKKVPTYNPEAQAQE</sequence>
<dbReference type="OrthoDB" id="9815875at2"/>
<feature type="compositionally biased region" description="Basic and acidic residues" evidence="3">
    <location>
        <begin position="476"/>
        <end position="494"/>
    </location>
</feature>
<dbReference type="InterPro" id="IPR011010">
    <property type="entry name" value="DNA_brk_join_enz"/>
</dbReference>
<feature type="region of interest" description="Disordered" evidence="3">
    <location>
        <begin position="439"/>
        <end position="507"/>
    </location>
</feature>
<evidence type="ECO:0000256" key="2">
    <source>
        <dbReference type="ARBA" id="ARBA00023172"/>
    </source>
</evidence>
<proteinExistence type="predicted"/>
<feature type="domain" description="Tyr recombinase" evidence="4">
    <location>
        <begin position="281"/>
        <end position="494"/>
    </location>
</feature>
<dbReference type="Gene3D" id="1.10.150.130">
    <property type="match status" value="1"/>
</dbReference>
<evidence type="ECO:0000313" key="6">
    <source>
        <dbReference type="Proteomes" id="UP000235943"/>
    </source>
</evidence>
<feature type="compositionally biased region" description="Basic and acidic residues" evidence="3">
    <location>
        <begin position="91"/>
        <end position="102"/>
    </location>
</feature>
<name>A0A2N8TTI0_9ACTN</name>
<dbReference type="InterPro" id="IPR013762">
    <property type="entry name" value="Integrase-like_cat_sf"/>
</dbReference>
<feature type="compositionally biased region" description="Basic residues" evidence="3">
    <location>
        <begin position="72"/>
        <end position="90"/>
    </location>
</feature>
<dbReference type="Proteomes" id="UP000235943">
    <property type="component" value="Unassembled WGS sequence"/>
</dbReference>
<dbReference type="SUPFAM" id="SSF56349">
    <property type="entry name" value="DNA breaking-rejoining enzymes"/>
    <property type="match status" value="1"/>
</dbReference>
<dbReference type="InterPro" id="IPR002104">
    <property type="entry name" value="Integrase_catalytic"/>
</dbReference>
<dbReference type="PROSITE" id="PS51898">
    <property type="entry name" value="TYR_RECOMBINASE"/>
    <property type="match status" value="1"/>
</dbReference>
<dbReference type="SUPFAM" id="SSF47823">
    <property type="entry name" value="lambda integrase-like, N-terminal domain"/>
    <property type="match status" value="1"/>
</dbReference>
<protein>
    <recommendedName>
        <fullName evidence="4">Tyr recombinase domain-containing protein</fullName>
    </recommendedName>
</protein>
<dbReference type="Pfam" id="PF00589">
    <property type="entry name" value="Phage_integrase"/>
    <property type="match status" value="1"/>
</dbReference>
<feature type="region of interest" description="Disordered" evidence="3">
    <location>
        <begin position="15"/>
        <end position="115"/>
    </location>
</feature>
<organism evidence="5 6">
    <name type="scientific">Streptomyces cahuitamycinicus</name>
    <dbReference type="NCBI Taxonomy" id="2070367"/>
    <lineage>
        <taxon>Bacteria</taxon>
        <taxon>Bacillati</taxon>
        <taxon>Actinomycetota</taxon>
        <taxon>Actinomycetes</taxon>
        <taxon>Kitasatosporales</taxon>
        <taxon>Streptomycetaceae</taxon>
        <taxon>Streptomyces</taxon>
    </lineage>
</organism>
<dbReference type="PANTHER" id="PTHR34605">
    <property type="entry name" value="PHAGE_INTEGRASE DOMAIN-CONTAINING PROTEIN"/>
    <property type="match status" value="1"/>
</dbReference>
<dbReference type="InterPro" id="IPR010998">
    <property type="entry name" value="Integrase_recombinase_N"/>
</dbReference>
<evidence type="ECO:0000256" key="3">
    <source>
        <dbReference type="SAM" id="MobiDB-lite"/>
    </source>
</evidence>
<dbReference type="PANTHER" id="PTHR34605:SF3">
    <property type="entry name" value="P CELL-TYPE AGGLUTINATION PROTEIN MAP4-LIKE-RELATED"/>
    <property type="match status" value="1"/>
</dbReference>
<evidence type="ECO:0000256" key="1">
    <source>
        <dbReference type="ARBA" id="ARBA00023125"/>
    </source>
</evidence>
<keyword evidence="6" id="KW-1185">Reference proteome</keyword>
<keyword evidence="2" id="KW-0233">DNA recombination</keyword>
<dbReference type="GO" id="GO:0003677">
    <property type="term" value="F:DNA binding"/>
    <property type="evidence" value="ECO:0007669"/>
    <property type="project" value="UniProtKB-KW"/>
</dbReference>